<comment type="caution">
    <text evidence="1">The sequence shown here is derived from an EMBL/GenBank/DDBJ whole genome shotgun (WGS) entry which is preliminary data.</text>
</comment>
<accession>X1DIN9</accession>
<feature type="non-terminal residue" evidence="1">
    <location>
        <position position="1"/>
    </location>
</feature>
<feature type="non-terminal residue" evidence="1">
    <location>
        <position position="229"/>
    </location>
</feature>
<dbReference type="AlphaFoldDB" id="X1DIN9"/>
<organism evidence="1">
    <name type="scientific">marine sediment metagenome</name>
    <dbReference type="NCBI Taxonomy" id="412755"/>
    <lineage>
        <taxon>unclassified sequences</taxon>
        <taxon>metagenomes</taxon>
        <taxon>ecological metagenomes</taxon>
    </lineage>
</organism>
<sequence length="229" mass="27249">TKVSDKFPDYSTGITSERVKEYLGPEEYEKLIQQFSKKIIPSRKISISESFLKEIIKEYDKHQSWAKVAESYTFSRHFISLRVKEYLGEEGYNELIKREINETQYTKLFYNEEYRVQNAFAQIVQIVDNRVVHPQLDKVFEDWEDFFYFLKENPLFKFIDILTGEVIEEKCLIDLHHIDGDKSNDKMNNLVYLLHENHTIVSIAQLNWKLLRVFFEELIASNLKSLSKG</sequence>
<dbReference type="EMBL" id="BART01033512">
    <property type="protein sequence ID" value="GAH08150.1"/>
    <property type="molecule type" value="Genomic_DNA"/>
</dbReference>
<evidence type="ECO:0000313" key="1">
    <source>
        <dbReference type="EMBL" id="GAH08150.1"/>
    </source>
</evidence>
<reference evidence="1" key="1">
    <citation type="journal article" date="2014" name="Front. Microbiol.">
        <title>High frequency of phylogenetically diverse reductive dehalogenase-homologous genes in deep subseafloor sedimentary metagenomes.</title>
        <authorList>
            <person name="Kawai M."/>
            <person name="Futagami T."/>
            <person name="Toyoda A."/>
            <person name="Takaki Y."/>
            <person name="Nishi S."/>
            <person name="Hori S."/>
            <person name="Arai W."/>
            <person name="Tsubouchi T."/>
            <person name="Morono Y."/>
            <person name="Uchiyama I."/>
            <person name="Ito T."/>
            <person name="Fujiyama A."/>
            <person name="Inagaki F."/>
            <person name="Takami H."/>
        </authorList>
    </citation>
    <scope>NUCLEOTIDE SEQUENCE</scope>
    <source>
        <strain evidence="1">Expedition CK06-06</strain>
    </source>
</reference>
<proteinExistence type="predicted"/>
<name>X1DIN9_9ZZZZ</name>
<protein>
    <submittedName>
        <fullName evidence="1">Uncharacterized protein</fullName>
    </submittedName>
</protein>
<gene>
    <name evidence="1" type="ORF">S01H4_57564</name>
</gene>